<evidence type="ECO:0000256" key="3">
    <source>
        <dbReference type="ARBA" id="ARBA00022801"/>
    </source>
</evidence>
<proteinExistence type="inferred from homology"/>
<dbReference type="PROSITE" id="PS51892">
    <property type="entry name" value="SUBTILASE"/>
    <property type="match status" value="1"/>
</dbReference>
<feature type="compositionally biased region" description="Low complexity" evidence="6">
    <location>
        <begin position="694"/>
        <end position="703"/>
    </location>
</feature>
<comment type="similarity">
    <text evidence="1 5">Belongs to the peptidase S8 family.</text>
</comment>
<evidence type="ECO:0000256" key="2">
    <source>
        <dbReference type="ARBA" id="ARBA00022670"/>
    </source>
</evidence>
<gene>
    <name evidence="8" type="ORF">GCM10011574_48690</name>
</gene>
<evidence type="ECO:0000256" key="6">
    <source>
        <dbReference type="SAM" id="MobiDB-lite"/>
    </source>
</evidence>
<dbReference type="InterPro" id="IPR000209">
    <property type="entry name" value="Peptidase_S8/S53_dom"/>
</dbReference>
<feature type="region of interest" description="Disordered" evidence="6">
    <location>
        <begin position="582"/>
        <end position="715"/>
    </location>
</feature>
<evidence type="ECO:0000256" key="1">
    <source>
        <dbReference type="ARBA" id="ARBA00011073"/>
    </source>
</evidence>
<dbReference type="GO" id="GO:0004252">
    <property type="term" value="F:serine-type endopeptidase activity"/>
    <property type="evidence" value="ECO:0007669"/>
    <property type="project" value="UniProtKB-UniRule"/>
</dbReference>
<name>A0A8H9H2A1_9ACTN</name>
<evidence type="ECO:0000313" key="9">
    <source>
        <dbReference type="Proteomes" id="UP000653480"/>
    </source>
</evidence>
<dbReference type="SUPFAM" id="SSF52743">
    <property type="entry name" value="Subtilisin-like"/>
    <property type="match status" value="1"/>
</dbReference>
<dbReference type="InterPro" id="IPR036852">
    <property type="entry name" value="Peptidase_S8/S53_dom_sf"/>
</dbReference>
<feature type="compositionally biased region" description="Gly residues" evidence="6">
    <location>
        <begin position="582"/>
        <end position="595"/>
    </location>
</feature>
<dbReference type="AlphaFoldDB" id="A0A8H9H2A1"/>
<protein>
    <recommendedName>
        <fullName evidence="7">Peptidase S8/S53 domain-containing protein</fullName>
    </recommendedName>
</protein>
<dbReference type="PRINTS" id="PR00723">
    <property type="entry name" value="SUBTILISIN"/>
</dbReference>
<evidence type="ECO:0000313" key="8">
    <source>
        <dbReference type="EMBL" id="GGO21384.1"/>
    </source>
</evidence>
<feature type="compositionally biased region" description="Low complexity" evidence="6">
    <location>
        <begin position="610"/>
        <end position="624"/>
    </location>
</feature>
<dbReference type="OrthoDB" id="9790784at2"/>
<keyword evidence="9" id="KW-1185">Reference proteome</keyword>
<evidence type="ECO:0000256" key="5">
    <source>
        <dbReference type="PROSITE-ProRule" id="PRU01240"/>
    </source>
</evidence>
<reference evidence="8" key="2">
    <citation type="submission" date="2020-09" db="EMBL/GenBank/DDBJ databases">
        <authorList>
            <person name="Sun Q."/>
            <person name="Zhou Y."/>
        </authorList>
    </citation>
    <scope>NUCLEOTIDE SEQUENCE</scope>
    <source>
        <strain evidence="8">CGMCC 4.7138</strain>
    </source>
</reference>
<sequence>MTNNDKPKDGSEEPRPASPRGRQASRQAPQPVESRPRRYMVAALPQPHPATPGAAVPALDGDTVRRLLEDDPEVRVLRRLRDAAGNPGAQAPGFPAVVVAEMTVEHVEALRRQYPQLYFERDRLLTYSDVPQPPRRRRPAPAVVPPGVESTFAFLIRDADGTPLPGASVLVTGHGWPAQASTGTDGRAVVTMVGETPESITGVTVRPRSGYWSVHVDRPALSTTRDNLLEPMRLSETFAGFPGKQVFGWGQQAMNLDRLPPTLRGAGVKIAIIDSGADVRHPDLRDRVRAGVDLVDGAPDGWSIDAAYHGSHCAAVVSGADDGRGVVGFAVEAEVHACKIFPDGRFSDLIQALDYCIEQQIDVVNLSLASRHQSSLVAAKIEQAREAGVACVVAAGNDGGPVGFPGILPGVLTVAAVGKADAFPPGTTHETEIRGPMTGDGYFSPRFTCHGPEIDVCAPGVAVLSAVPSDGYAVLDGTSMAAPHVAGLAALVLAHHGDFQGPFSGRDARRVDHLFHIIRSSCVPLNLGDLHRTGAGMPNALRALAPALAQITPEPVEADTLLGQLTAEMTGAGLLACADWGQGGDSGHTGQGGQADPGAQSGMPPHPGMATQAACSAGATANGPVPGGLVTGGPRGRATATGGGVPPADQRAAPGGAGTRGKRGGTAAAQPYANGPGRGRTPASGGRTPGGAAGDVPAGPRAANGTPMAATGPSGVEQAAMAWLAEEMRAAGLLGDDPADPME</sequence>
<dbReference type="PROSITE" id="PS00138">
    <property type="entry name" value="SUBTILASE_SER"/>
    <property type="match status" value="1"/>
</dbReference>
<dbReference type="EMBL" id="BMMN01000009">
    <property type="protein sequence ID" value="GGO21384.1"/>
    <property type="molecule type" value="Genomic_DNA"/>
</dbReference>
<dbReference type="RefSeq" id="WP_142571844.1">
    <property type="nucleotide sequence ID" value="NZ_BMMN01000009.1"/>
</dbReference>
<feature type="active site" description="Charge relay system" evidence="5">
    <location>
        <position position="309"/>
    </location>
</feature>
<dbReference type="Pfam" id="PF00082">
    <property type="entry name" value="Peptidase_S8"/>
    <property type="match status" value="1"/>
</dbReference>
<dbReference type="PANTHER" id="PTHR43806:SF11">
    <property type="entry name" value="CEREVISIN-RELATED"/>
    <property type="match status" value="1"/>
</dbReference>
<dbReference type="Proteomes" id="UP000653480">
    <property type="component" value="Unassembled WGS sequence"/>
</dbReference>
<dbReference type="InterPro" id="IPR050131">
    <property type="entry name" value="Peptidase_S8_subtilisin-like"/>
</dbReference>
<dbReference type="InterPro" id="IPR015500">
    <property type="entry name" value="Peptidase_S8_subtilisin-rel"/>
</dbReference>
<keyword evidence="3 5" id="KW-0378">Hydrolase</keyword>
<dbReference type="GO" id="GO:0006508">
    <property type="term" value="P:proteolysis"/>
    <property type="evidence" value="ECO:0007669"/>
    <property type="project" value="UniProtKB-KW"/>
</dbReference>
<keyword evidence="4 5" id="KW-0720">Serine protease</keyword>
<feature type="active site" description="Charge relay system" evidence="5">
    <location>
        <position position="274"/>
    </location>
</feature>
<accession>A0A8H9H2A1</accession>
<feature type="domain" description="Peptidase S8/S53" evidence="7">
    <location>
        <begin position="265"/>
        <end position="498"/>
    </location>
</feature>
<dbReference type="InterPro" id="IPR023828">
    <property type="entry name" value="Peptidase_S8_Ser-AS"/>
</dbReference>
<dbReference type="PANTHER" id="PTHR43806">
    <property type="entry name" value="PEPTIDASE S8"/>
    <property type="match status" value="1"/>
</dbReference>
<feature type="region of interest" description="Disordered" evidence="6">
    <location>
        <begin position="1"/>
        <end position="38"/>
    </location>
</feature>
<feature type="compositionally biased region" description="Basic and acidic residues" evidence="6">
    <location>
        <begin position="1"/>
        <end position="15"/>
    </location>
</feature>
<reference evidence="8" key="1">
    <citation type="journal article" date="2014" name="Int. J. Syst. Evol. Microbiol.">
        <title>Complete genome sequence of Corynebacterium casei LMG S-19264T (=DSM 44701T), isolated from a smear-ripened cheese.</title>
        <authorList>
            <consortium name="US DOE Joint Genome Institute (JGI-PGF)"/>
            <person name="Walter F."/>
            <person name="Albersmeier A."/>
            <person name="Kalinowski J."/>
            <person name="Ruckert C."/>
        </authorList>
    </citation>
    <scope>NUCLEOTIDE SEQUENCE</scope>
    <source>
        <strain evidence="8">CGMCC 4.7138</strain>
    </source>
</reference>
<keyword evidence="2 5" id="KW-0645">Protease</keyword>
<feature type="compositionally biased region" description="Gly residues" evidence="6">
    <location>
        <begin position="625"/>
        <end position="645"/>
    </location>
</feature>
<evidence type="ECO:0000259" key="7">
    <source>
        <dbReference type="Pfam" id="PF00082"/>
    </source>
</evidence>
<organism evidence="8 9">
    <name type="scientific">Microbispora bryophytorum</name>
    <dbReference type="NCBI Taxonomy" id="1460882"/>
    <lineage>
        <taxon>Bacteria</taxon>
        <taxon>Bacillati</taxon>
        <taxon>Actinomycetota</taxon>
        <taxon>Actinomycetes</taxon>
        <taxon>Streptosporangiales</taxon>
        <taxon>Streptosporangiaceae</taxon>
        <taxon>Microbispora</taxon>
    </lineage>
</organism>
<dbReference type="Gene3D" id="3.40.50.200">
    <property type="entry name" value="Peptidase S8/S53 domain"/>
    <property type="match status" value="1"/>
</dbReference>
<feature type="active site" description="Charge relay system" evidence="5">
    <location>
        <position position="479"/>
    </location>
</feature>
<comment type="caution">
    <text evidence="8">The sequence shown here is derived from an EMBL/GenBank/DDBJ whole genome shotgun (WGS) entry which is preliminary data.</text>
</comment>
<evidence type="ECO:0000256" key="4">
    <source>
        <dbReference type="ARBA" id="ARBA00022825"/>
    </source>
</evidence>